<feature type="non-terminal residue" evidence="1">
    <location>
        <position position="1"/>
    </location>
</feature>
<organism evidence="1 2">
    <name type="scientific">Capronia epimyces CBS 606.96</name>
    <dbReference type="NCBI Taxonomy" id="1182542"/>
    <lineage>
        <taxon>Eukaryota</taxon>
        <taxon>Fungi</taxon>
        <taxon>Dikarya</taxon>
        <taxon>Ascomycota</taxon>
        <taxon>Pezizomycotina</taxon>
        <taxon>Eurotiomycetes</taxon>
        <taxon>Chaetothyriomycetidae</taxon>
        <taxon>Chaetothyriales</taxon>
        <taxon>Herpotrichiellaceae</taxon>
        <taxon>Capronia</taxon>
    </lineage>
</organism>
<gene>
    <name evidence="1" type="ORF">A1O3_06967</name>
</gene>
<evidence type="ECO:0000313" key="2">
    <source>
        <dbReference type="Proteomes" id="UP000019478"/>
    </source>
</evidence>
<dbReference type="EMBL" id="AMGY01000006">
    <property type="protein sequence ID" value="EXJ80683.1"/>
    <property type="molecule type" value="Genomic_DNA"/>
</dbReference>
<dbReference type="GeneID" id="19171071"/>
<dbReference type="OrthoDB" id="3645574at2759"/>
<dbReference type="RefSeq" id="XP_007735271.1">
    <property type="nucleotide sequence ID" value="XM_007737081.1"/>
</dbReference>
<dbReference type="AlphaFoldDB" id="W9XKD3"/>
<dbReference type="STRING" id="1182542.W9XKD3"/>
<comment type="caution">
    <text evidence="1">The sequence shown here is derived from an EMBL/GenBank/DDBJ whole genome shotgun (WGS) entry which is preliminary data.</text>
</comment>
<proteinExistence type="predicted"/>
<feature type="non-terminal residue" evidence="1">
    <location>
        <position position="151"/>
    </location>
</feature>
<keyword evidence="2" id="KW-1185">Reference proteome</keyword>
<dbReference type="Proteomes" id="UP000019478">
    <property type="component" value="Unassembled WGS sequence"/>
</dbReference>
<accession>W9XKD3</accession>
<sequence>DSHDPPALSAAAIDTAAPDWTQIEEEDYNMLVKLQRPHLREEFFDHLQSHASNIRDIVSHHLSLNKTQQCKISARSEWLYGDFNTCVPITITNWREQRLLLRCPFPHMVGGLTELDEKTRCEAATFAWISSNCPQIPIPRLWGFGLGNGLS</sequence>
<dbReference type="HOGENOM" id="CLU_134557_0_0_1"/>
<name>W9XKD3_9EURO</name>
<protein>
    <submittedName>
        <fullName evidence="1">Uncharacterized protein</fullName>
    </submittedName>
</protein>
<reference evidence="1 2" key="1">
    <citation type="submission" date="2013-03" db="EMBL/GenBank/DDBJ databases">
        <title>The Genome Sequence of Capronia epimyces CBS 606.96.</title>
        <authorList>
            <consortium name="The Broad Institute Genomics Platform"/>
            <person name="Cuomo C."/>
            <person name="de Hoog S."/>
            <person name="Gorbushina A."/>
            <person name="Walker B."/>
            <person name="Young S.K."/>
            <person name="Zeng Q."/>
            <person name="Gargeya S."/>
            <person name="Fitzgerald M."/>
            <person name="Haas B."/>
            <person name="Abouelleil A."/>
            <person name="Allen A.W."/>
            <person name="Alvarado L."/>
            <person name="Arachchi H.M."/>
            <person name="Berlin A.M."/>
            <person name="Chapman S.B."/>
            <person name="Gainer-Dewar J."/>
            <person name="Goldberg J."/>
            <person name="Griggs A."/>
            <person name="Gujja S."/>
            <person name="Hansen M."/>
            <person name="Howarth C."/>
            <person name="Imamovic A."/>
            <person name="Ireland A."/>
            <person name="Larimer J."/>
            <person name="McCowan C."/>
            <person name="Murphy C."/>
            <person name="Pearson M."/>
            <person name="Poon T.W."/>
            <person name="Priest M."/>
            <person name="Roberts A."/>
            <person name="Saif S."/>
            <person name="Shea T."/>
            <person name="Sisk P."/>
            <person name="Sykes S."/>
            <person name="Wortman J."/>
            <person name="Nusbaum C."/>
            <person name="Birren B."/>
        </authorList>
    </citation>
    <scope>NUCLEOTIDE SEQUENCE [LARGE SCALE GENOMIC DNA]</scope>
    <source>
        <strain evidence="1 2">CBS 606.96</strain>
    </source>
</reference>
<evidence type="ECO:0000313" key="1">
    <source>
        <dbReference type="EMBL" id="EXJ80683.1"/>
    </source>
</evidence>